<name>A0A1I6V241_9FLAO</name>
<proteinExistence type="predicted"/>
<evidence type="ECO:0000313" key="1">
    <source>
        <dbReference type="EMBL" id="SFT07744.1"/>
    </source>
</evidence>
<sequence>MKHKTKKLKAIKGLLDSHEGIKSEPYGNRIRKTIRIEVSSNEDITSYISELLKVCYYCLDGNGMFVSPAYRSTIAEYSVTKVIELIMQLLPHGQMHCLDRINEVLQNKANNDEKKEIP</sequence>
<gene>
    <name evidence="1" type="ORF">SAMN04487906_2811</name>
</gene>
<dbReference type="EMBL" id="FPAG01000008">
    <property type="protein sequence ID" value="SFT07744.1"/>
    <property type="molecule type" value="Genomic_DNA"/>
</dbReference>
<dbReference type="RefSeq" id="WP_074979626.1">
    <property type="nucleotide sequence ID" value="NZ_FPAG01000008.1"/>
</dbReference>
<dbReference type="Proteomes" id="UP000183209">
    <property type="component" value="Unassembled WGS sequence"/>
</dbReference>
<evidence type="ECO:0000313" key="2">
    <source>
        <dbReference type="Proteomes" id="UP000183209"/>
    </source>
</evidence>
<accession>A0A1I6V241</accession>
<organism evidence="1 2">
    <name type="scientific">Zhouia amylolytica</name>
    <dbReference type="NCBI Taxonomy" id="376730"/>
    <lineage>
        <taxon>Bacteria</taxon>
        <taxon>Pseudomonadati</taxon>
        <taxon>Bacteroidota</taxon>
        <taxon>Flavobacteriia</taxon>
        <taxon>Flavobacteriales</taxon>
        <taxon>Flavobacteriaceae</taxon>
        <taxon>Zhouia</taxon>
    </lineage>
</organism>
<protein>
    <submittedName>
        <fullName evidence="1">Uncharacterized protein</fullName>
    </submittedName>
</protein>
<dbReference type="OrthoDB" id="1447565at2"/>
<dbReference type="AlphaFoldDB" id="A0A1I6V241"/>
<reference evidence="1 2" key="1">
    <citation type="submission" date="2016-10" db="EMBL/GenBank/DDBJ databases">
        <authorList>
            <person name="de Groot N.N."/>
        </authorList>
    </citation>
    <scope>NUCLEOTIDE SEQUENCE [LARGE SCALE GENOMIC DNA]</scope>
    <source>
        <strain evidence="1 2">CGMCC 1.6114</strain>
    </source>
</reference>